<evidence type="ECO:0000256" key="7">
    <source>
        <dbReference type="ARBA" id="ARBA00022729"/>
    </source>
</evidence>
<comment type="subcellular location">
    <subcellularLocation>
        <location evidence="1">Cell outer membrane</location>
        <topology evidence="1">Multi-pass membrane protein</topology>
    </subcellularLocation>
</comment>
<feature type="domain" description="Soluble ligand binding" evidence="16">
    <location>
        <begin position="132"/>
        <end position="163"/>
    </location>
</feature>
<evidence type="ECO:0000259" key="15">
    <source>
        <dbReference type="Pfam" id="PF02563"/>
    </source>
</evidence>
<dbReference type="GO" id="GO:0015159">
    <property type="term" value="F:polysaccharide transmembrane transporter activity"/>
    <property type="evidence" value="ECO:0007669"/>
    <property type="project" value="InterPro"/>
</dbReference>
<organism evidence="18 19">
    <name type="scientific">Oligosphaera ethanolica</name>
    <dbReference type="NCBI Taxonomy" id="760260"/>
    <lineage>
        <taxon>Bacteria</taxon>
        <taxon>Pseudomonadati</taxon>
        <taxon>Lentisphaerota</taxon>
        <taxon>Oligosphaeria</taxon>
        <taxon>Oligosphaerales</taxon>
        <taxon>Oligosphaeraceae</taxon>
        <taxon>Oligosphaera</taxon>
    </lineage>
</organism>
<dbReference type="Pfam" id="PF22461">
    <property type="entry name" value="SLBB_2"/>
    <property type="match status" value="1"/>
</dbReference>
<evidence type="ECO:0000256" key="1">
    <source>
        <dbReference type="ARBA" id="ARBA00004571"/>
    </source>
</evidence>
<evidence type="ECO:0000256" key="9">
    <source>
        <dbReference type="ARBA" id="ARBA00023065"/>
    </source>
</evidence>
<keyword evidence="9" id="KW-0406">Ion transport</keyword>
<keyword evidence="10" id="KW-0626">Porin</keyword>
<dbReference type="Pfam" id="PF10531">
    <property type="entry name" value="SLBB"/>
    <property type="match status" value="1"/>
</dbReference>
<keyword evidence="5" id="KW-0762">Sugar transport</keyword>
<dbReference type="InterPro" id="IPR049712">
    <property type="entry name" value="Poly_export"/>
</dbReference>
<dbReference type="PANTHER" id="PTHR33619">
    <property type="entry name" value="POLYSACCHARIDE EXPORT PROTEIN GFCE-RELATED"/>
    <property type="match status" value="1"/>
</dbReference>
<comment type="caution">
    <text evidence="18">The sequence shown here is derived from an EMBL/GenBank/DDBJ whole genome shotgun (WGS) entry which is preliminary data.</text>
</comment>
<keyword evidence="4" id="KW-1134">Transmembrane beta strand</keyword>
<dbReference type="GO" id="GO:0009279">
    <property type="term" value="C:cell outer membrane"/>
    <property type="evidence" value="ECO:0007669"/>
    <property type="project" value="UniProtKB-SubCell"/>
</dbReference>
<keyword evidence="13" id="KW-0998">Cell outer membrane</keyword>
<dbReference type="AlphaFoldDB" id="A0AAE3VIX6"/>
<protein>
    <submittedName>
        <fullName evidence="18">Polysaccharide export outer membrane protein</fullName>
    </submittedName>
</protein>
<keyword evidence="6" id="KW-0812">Transmembrane</keyword>
<dbReference type="GO" id="GO:0006811">
    <property type="term" value="P:monoatomic ion transport"/>
    <property type="evidence" value="ECO:0007669"/>
    <property type="project" value="UniProtKB-KW"/>
</dbReference>
<dbReference type="GO" id="GO:0015288">
    <property type="term" value="F:porin activity"/>
    <property type="evidence" value="ECO:0007669"/>
    <property type="project" value="UniProtKB-KW"/>
</dbReference>
<keyword evidence="19" id="KW-1185">Reference proteome</keyword>
<evidence type="ECO:0000313" key="19">
    <source>
        <dbReference type="Proteomes" id="UP001238163"/>
    </source>
</evidence>
<keyword evidence="3" id="KW-0813">Transport</keyword>
<keyword evidence="11" id="KW-0472">Membrane</keyword>
<feature type="domain" description="Polysaccharide export protein N-terminal" evidence="15">
    <location>
        <begin position="50"/>
        <end position="121"/>
    </location>
</feature>
<evidence type="ECO:0000256" key="14">
    <source>
        <dbReference type="ARBA" id="ARBA00023288"/>
    </source>
</evidence>
<dbReference type="Gene3D" id="3.30.1950.10">
    <property type="entry name" value="wza like domain"/>
    <property type="match status" value="1"/>
</dbReference>
<dbReference type="GO" id="GO:0046930">
    <property type="term" value="C:pore complex"/>
    <property type="evidence" value="ECO:0007669"/>
    <property type="project" value="UniProtKB-KW"/>
</dbReference>
<dbReference type="Proteomes" id="UP001238163">
    <property type="component" value="Unassembled WGS sequence"/>
</dbReference>
<evidence type="ECO:0000256" key="11">
    <source>
        <dbReference type="ARBA" id="ARBA00023136"/>
    </source>
</evidence>
<evidence type="ECO:0000259" key="17">
    <source>
        <dbReference type="Pfam" id="PF22461"/>
    </source>
</evidence>
<evidence type="ECO:0000313" key="18">
    <source>
        <dbReference type="EMBL" id="MDQ0291273.1"/>
    </source>
</evidence>
<comment type="similarity">
    <text evidence="2">Belongs to the BexD/CtrA/VexA family.</text>
</comment>
<dbReference type="Gene3D" id="3.10.560.10">
    <property type="entry name" value="Outer membrane lipoprotein wza domain like"/>
    <property type="match status" value="2"/>
</dbReference>
<evidence type="ECO:0000256" key="13">
    <source>
        <dbReference type="ARBA" id="ARBA00023237"/>
    </source>
</evidence>
<evidence type="ECO:0000256" key="12">
    <source>
        <dbReference type="ARBA" id="ARBA00023139"/>
    </source>
</evidence>
<reference evidence="18" key="1">
    <citation type="submission" date="2023-07" db="EMBL/GenBank/DDBJ databases">
        <title>Genomic Encyclopedia of Type Strains, Phase IV (KMG-IV): sequencing the most valuable type-strain genomes for metagenomic binning, comparative biology and taxonomic classification.</title>
        <authorList>
            <person name="Goeker M."/>
        </authorList>
    </citation>
    <scope>NUCLEOTIDE SEQUENCE</scope>
    <source>
        <strain evidence="18">DSM 24202</strain>
    </source>
</reference>
<evidence type="ECO:0000256" key="2">
    <source>
        <dbReference type="ARBA" id="ARBA00009450"/>
    </source>
</evidence>
<name>A0AAE3VIX6_9BACT</name>
<evidence type="ECO:0000259" key="16">
    <source>
        <dbReference type="Pfam" id="PF10531"/>
    </source>
</evidence>
<sequence>MLPLIMLSSCKINKEYDEMVPLPAIAEKAPRSEQEVVERQKLLEEIYNQPYPEYRVNPGDVYRVSVYGYLDLETKDVMVSPDGELSVTLLGPVKIGGMTLKEATAELERCYQHYIKYPKVAMFIISIASQSATIAGKVNNAGLYPVSKGFRLRDLLASARGTPTELFNGQGFEVADFSTSIYIRGDRVIPIDFDRAFQTGDPLHNIEVHPGDYVYISSRADKLVSVLGEVHLPCFIVWYENMGLIEAITNARGLKDEYYHDAVVIRRGVEGINFYKVNVDGVFRGTVANASLLPGDIIYVPKDKMSAYNVFVRKLMPTAQLMNALLSPVIWMDNR</sequence>
<dbReference type="Pfam" id="PF02563">
    <property type="entry name" value="Poly_export"/>
    <property type="match status" value="1"/>
</dbReference>
<accession>A0AAE3VIX6</accession>
<keyword evidence="8" id="KW-0625">Polysaccharide transport</keyword>
<feature type="domain" description="SLBB" evidence="17">
    <location>
        <begin position="222"/>
        <end position="300"/>
    </location>
</feature>
<keyword evidence="7" id="KW-0732">Signal</keyword>
<dbReference type="PANTHER" id="PTHR33619:SF3">
    <property type="entry name" value="POLYSACCHARIDE EXPORT PROTEIN GFCE-RELATED"/>
    <property type="match status" value="1"/>
</dbReference>
<evidence type="ECO:0000256" key="8">
    <source>
        <dbReference type="ARBA" id="ARBA00023047"/>
    </source>
</evidence>
<evidence type="ECO:0000256" key="4">
    <source>
        <dbReference type="ARBA" id="ARBA00022452"/>
    </source>
</evidence>
<dbReference type="EMBL" id="JAUSVL010000001">
    <property type="protein sequence ID" value="MDQ0291273.1"/>
    <property type="molecule type" value="Genomic_DNA"/>
</dbReference>
<keyword evidence="12" id="KW-0564">Palmitate</keyword>
<dbReference type="InterPro" id="IPR019554">
    <property type="entry name" value="Soluble_ligand-bd"/>
</dbReference>
<evidence type="ECO:0000256" key="5">
    <source>
        <dbReference type="ARBA" id="ARBA00022597"/>
    </source>
</evidence>
<evidence type="ECO:0000256" key="3">
    <source>
        <dbReference type="ARBA" id="ARBA00022448"/>
    </source>
</evidence>
<evidence type="ECO:0000256" key="10">
    <source>
        <dbReference type="ARBA" id="ARBA00023114"/>
    </source>
</evidence>
<gene>
    <name evidence="18" type="ORF">J3R75_003380</name>
</gene>
<proteinExistence type="inferred from homology"/>
<dbReference type="InterPro" id="IPR054765">
    <property type="entry name" value="SLBB_dom"/>
</dbReference>
<dbReference type="InterPro" id="IPR003715">
    <property type="entry name" value="Poly_export_N"/>
</dbReference>
<evidence type="ECO:0000256" key="6">
    <source>
        <dbReference type="ARBA" id="ARBA00022692"/>
    </source>
</evidence>
<keyword evidence="14" id="KW-0449">Lipoprotein</keyword>